<protein>
    <submittedName>
        <fullName evidence="1">Uncharacterized protein</fullName>
    </submittedName>
</protein>
<evidence type="ECO:0000313" key="1">
    <source>
        <dbReference type="EMBL" id="PXZ06857.1"/>
    </source>
</evidence>
<sequence length="180" mass="21293">MLIKIGFRGGGSVYELGTDSDMQLFFDCISYYVLPKYPDQNWSIITDRLYRRYLKLEELDAAVALMKLVEKEFKQLDREAFDWSKILSGQVKSDLDRTKSNLFEIFGEYFEAFYECIECAIRNYKWFKSDPDYKYQPVMVAYTTIPDLITYKLIPLSVFDNLQPDEKPIWWTGKIPKTTT</sequence>
<evidence type="ECO:0000313" key="2">
    <source>
        <dbReference type="Proteomes" id="UP000247932"/>
    </source>
</evidence>
<accession>A0A2V4EEZ4</accession>
<comment type="caution">
    <text evidence="1">The sequence shown here is derived from an EMBL/GenBank/DDBJ whole genome shotgun (WGS) entry which is preliminary data.</text>
</comment>
<dbReference type="Proteomes" id="UP000247932">
    <property type="component" value="Unassembled WGS sequence"/>
</dbReference>
<name>A0A2V4EEZ4_9GAMM</name>
<dbReference type="AlphaFoldDB" id="A0A2V4EEZ4"/>
<dbReference type="RefSeq" id="WP_110433759.1">
    <property type="nucleotide sequence ID" value="NZ_QGLR01000011.1"/>
</dbReference>
<organism evidence="1 2">
    <name type="scientific">Gilliamella apicola</name>
    <dbReference type="NCBI Taxonomy" id="1196095"/>
    <lineage>
        <taxon>Bacteria</taxon>
        <taxon>Pseudomonadati</taxon>
        <taxon>Pseudomonadota</taxon>
        <taxon>Gammaproteobacteria</taxon>
        <taxon>Orbales</taxon>
        <taxon>Orbaceae</taxon>
        <taxon>Gilliamella</taxon>
    </lineage>
</organism>
<reference evidence="1 2" key="1">
    <citation type="submission" date="2018-05" db="EMBL/GenBank/DDBJ databases">
        <title>Reference genomes for bee gut microbiota database.</title>
        <authorList>
            <person name="Ellegaard K.M."/>
        </authorList>
    </citation>
    <scope>NUCLEOTIDE SEQUENCE [LARGE SCALE GENOMIC DNA]</scope>
    <source>
        <strain evidence="1 2">ESL0182</strain>
    </source>
</reference>
<dbReference type="OrthoDB" id="8966985at2"/>
<proteinExistence type="predicted"/>
<dbReference type="EMBL" id="QGLR01000011">
    <property type="protein sequence ID" value="PXZ06857.1"/>
    <property type="molecule type" value="Genomic_DNA"/>
</dbReference>
<gene>
    <name evidence="1" type="ORF">DKK70_09300</name>
</gene>
<keyword evidence="2" id="KW-1185">Reference proteome</keyword>